<name>A0ABN7X0U4_GIGMA</name>
<dbReference type="Proteomes" id="UP000789901">
    <property type="component" value="Unassembled WGS sequence"/>
</dbReference>
<organism evidence="2 3">
    <name type="scientific">Gigaspora margarita</name>
    <dbReference type="NCBI Taxonomy" id="4874"/>
    <lineage>
        <taxon>Eukaryota</taxon>
        <taxon>Fungi</taxon>
        <taxon>Fungi incertae sedis</taxon>
        <taxon>Mucoromycota</taxon>
        <taxon>Glomeromycotina</taxon>
        <taxon>Glomeromycetes</taxon>
        <taxon>Diversisporales</taxon>
        <taxon>Gigasporaceae</taxon>
        <taxon>Gigaspora</taxon>
    </lineage>
</organism>
<proteinExistence type="predicted"/>
<protein>
    <submittedName>
        <fullName evidence="2">38455_t:CDS:1</fullName>
    </submittedName>
</protein>
<dbReference type="Pfam" id="PF13843">
    <property type="entry name" value="DDE_Tnp_1_7"/>
    <property type="match status" value="1"/>
</dbReference>
<evidence type="ECO:0000313" key="2">
    <source>
        <dbReference type="EMBL" id="CAG8845303.1"/>
    </source>
</evidence>
<feature type="non-terminal residue" evidence="2">
    <location>
        <position position="1"/>
    </location>
</feature>
<reference evidence="2 3" key="1">
    <citation type="submission" date="2021-06" db="EMBL/GenBank/DDBJ databases">
        <authorList>
            <person name="Kallberg Y."/>
            <person name="Tangrot J."/>
            <person name="Rosling A."/>
        </authorList>
    </citation>
    <scope>NUCLEOTIDE SEQUENCE [LARGE SCALE GENOMIC DNA]</scope>
    <source>
        <strain evidence="2 3">120-4 pot B 10/14</strain>
    </source>
</reference>
<dbReference type="EMBL" id="CAJVQB010078970">
    <property type="protein sequence ID" value="CAG8845303.1"/>
    <property type="molecule type" value="Genomic_DNA"/>
</dbReference>
<evidence type="ECO:0000259" key="1">
    <source>
        <dbReference type="Pfam" id="PF13843"/>
    </source>
</evidence>
<accession>A0ABN7X0U4</accession>
<evidence type="ECO:0000313" key="3">
    <source>
        <dbReference type="Proteomes" id="UP000789901"/>
    </source>
</evidence>
<dbReference type="PANTHER" id="PTHR46599">
    <property type="entry name" value="PIGGYBAC TRANSPOSABLE ELEMENT-DERIVED PROTEIN 4"/>
    <property type="match status" value="1"/>
</dbReference>
<comment type="caution">
    <text evidence="2">The sequence shown here is derived from an EMBL/GenBank/DDBJ whole genome shotgun (WGS) entry which is preliminary data.</text>
</comment>
<dbReference type="InterPro" id="IPR029526">
    <property type="entry name" value="PGBD"/>
</dbReference>
<keyword evidence="3" id="KW-1185">Reference proteome</keyword>
<sequence>APGKNRWVISPEAKPEQEFEVVASHIKFVGFSTTSAGENREAINTSNVNSIQWNNEIVTIDARQVFRSYTHAPVVHIADITNVILDIKWNDLTWMEFIRFIGILTIITYVKCADICDYWSIRQETNGVLFDFSQYMSHQRFQNIIKYITLTDITANDDPFYFAQRFHNEFNENLAKANLPGSYLCIDKSMCQWMAIADTRANLLLGLDPVEPSEYAIKKNFRLVSTNYGCIALYKHGLYSILQIKKRHYWPKNIPHDITGALENAYRSF</sequence>
<dbReference type="PANTHER" id="PTHR46599:SF3">
    <property type="entry name" value="PIGGYBAC TRANSPOSABLE ELEMENT-DERIVED PROTEIN 4"/>
    <property type="match status" value="1"/>
</dbReference>
<gene>
    <name evidence="2" type="ORF">GMARGA_LOCUS37567</name>
</gene>
<feature type="domain" description="PiggyBac transposable element-derived protein" evidence="1">
    <location>
        <begin position="76"/>
        <end position="195"/>
    </location>
</feature>
<feature type="non-terminal residue" evidence="2">
    <location>
        <position position="269"/>
    </location>
</feature>